<protein>
    <submittedName>
        <fullName evidence="2">Uncharacterized protein</fullName>
    </submittedName>
</protein>
<dbReference type="AlphaFoldDB" id="A0A0C3D7R7"/>
<feature type="region of interest" description="Disordered" evidence="1">
    <location>
        <begin position="122"/>
        <end position="144"/>
    </location>
</feature>
<accession>A0A0C3D7R7</accession>
<evidence type="ECO:0000256" key="1">
    <source>
        <dbReference type="SAM" id="MobiDB-lite"/>
    </source>
</evidence>
<dbReference type="OrthoDB" id="76567at2759"/>
<organism evidence="2 3">
    <name type="scientific">Oidiodendron maius (strain Zn)</name>
    <dbReference type="NCBI Taxonomy" id="913774"/>
    <lineage>
        <taxon>Eukaryota</taxon>
        <taxon>Fungi</taxon>
        <taxon>Dikarya</taxon>
        <taxon>Ascomycota</taxon>
        <taxon>Pezizomycotina</taxon>
        <taxon>Leotiomycetes</taxon>
        <taxon>Leotiomycetes incertae sedis</taxon>
        <taxon>Myxotrichaceae</taxon>
        <taxon>Oidiodendron</taxon>
    </lineage>
</organism>
<dbReference type="InParanoid" id="A0A0C3D7R7"/>
<evidence type="ECO:0000313" key="2">
    <source>
        <dbReference type="EMBL" id="KIN07404.1"/>
    </source>
</evidence>
<dbReference type="Proteomes" id="UP000054321">
    <property type="component" value="Unassembled WGS sequence"/>
</dbReference>
<dbReference type="HOGENOM" id="CLU_058490_1_1_1"/>
<gene>
    <name evidence="2" type="ORF">OIDMADRAFT_99569</name>
</gene>
<name>A0A0C3D7R7_OIDMZ</name>
<keyword evidence="3" id="KW-1185">Reference proteome</keyword>
<reference evidence="2 3" key="1">
    <citation type="submission" date="2014-04" db="EMBL/GenBank/DDBJ databases">
        <authorList>
            <consortium name="DOE Joint Genome Institute"/>
            <person name="Kuo A."/>
            <person name="Martino E."/>
            <person name="Perotto S."/>
            <person name="Kohler A."/>
            <person name="Nagy L.G."/>
            <person name="Floudas D."/>
            <person name="Copeland A."/>
            <person name="Barry K.W."/>
            <person name="Cichocki N."/>
            <person name="Veneault-Fourrey C."/>
            <person name="LaButti K."/>
            <person name="Lindquist E.A."/>
            <person name="Lipzen A."/>
            <person name="Lundell T."/>
            <person name="Morin E."/>
            <person name="Murat C."/>
            <person name="Sun H."/>
            <person name="Tunlid A."/>
            <person name="Henrissat B."/>
            <person name="Grigoriev I.V."/>
            <person name="Hibbett D.S."/>
            <person name="Martin F."/>
            <person name="Nordberg H.P."/>
            <person name="Cantor M.N."/>
            <person name="Hua S.X."/>
        </authorList>
    </citation>
    <scope>NUCLEOTIDE SEQUENCE [LARGE SCALE GENOMIC DNA]</scope>
    <source>
        <strain evidence="2 3">Zn</strain>
    </source>
</reference>
<feature type="compositionally biased region" description="Gly residues" evidence="1">
    <location>
        <begin position="129"/>
        <end position="138"/>
    </location>
</feature>
<sequence>MSKSASTPASSALMASQDTKPPTIQFTTVEALFELINRVPGDILIVTEVSYQDFAIIEREREIRRRGIRFRRYYADSRLLIITIPTGIHETLHEELNQQYAYKLVPMNLQGYWKTKGATTFRAREGHPGGDGGEGDSTGGPIPDRLGHEKWPTLVIEAGHSESLPELRADMRWWFSTSNHDVKIVILAKFDGGQSSIILEKWEEEERVPRQGAATTRWSAVMEPVLQQAITITYNNTGDPRNTASYTVNGEIQV</sequence>
<reference evidence="3" key="2">
    <citation type="submission" date="2015-01" db="EMBL/GenBank/DDBJ databases">
        <title>Evolutionary Origins and Diversification of the Mycorrhizal Mutualists.</title>
        <authorList>
            <consortium name="DOE Joint Genome Institute"/>
            <consortium name="Mycorrhizal Genomics Consortium"/>
            <person name="Kohler A."/>
            <person name="Kuo A."/>
            <person name="Nagy L.G."/>
            <person name="Floudas D."/>
            <person name="Copeland A."/>
            <person name="Barry K.W."/>
            <person name="Cichocki N."/>
            <person name="Veneault-Fourrey C."/>
            <person name="LaButti K."/>
            <person name="Lindquist E.A."/>
            <person name="Lipzen A."/>
            <person name="Lundell T."/>
            <person name="Morin E."/>
            <person name="Murat C."/>
            <person name="Riley R."/>
            <person name="Ohm R."/>
            <person name="Sun H."/>
            <person name="Tunlid A."/>
            <person name="Henrissat B."/>
            <person name="Grigoriev I.V."/>
            <person name="Hibbett D.S."/>
            <person name="Martin F."/>
        </authorList>
    </citation>
    <scope>NUCLEOTIDE SEQUENCE [LARGE SCALE GENOMIC DNA]</scope>
    <source>
        <strain evidence="3">Zn</strain>
    </source>
</reference>
<evidence type="ECO:0000313" key="3">
    <source>
        <dbReference type="Proteomes" id="UP000054321"/>
    </source>
</evidence>
<dbReference type="EMBL" id="KN832870">
    <property type="protein sequence ID" value="KIN07404.1"/>
    <property type="molecule type" value="Genomic_DNA"/>
</dbReference>
<proteinExistence type="predicted"/>